<comment type="subcellular location">
    <subcellularLocation>
        <location evidence="1">Cytoplasm</location>
    </subcellularLocation>
</comment>
<dbReference type="InterPro" id="IPR042111">
    <property type="entry name" value="Adenylosuccinate_synth_dom3"/>
</dbReference>
<dbReference type="PANTHER" id="PTHR11846:SF0">
    <property type="entry name" value="ADENYLOSUCCINATE SYNTHETASE"/>
    <property type="match status" value="1"/>
</dbReference>
<dbReference type="Pfam" id="PF00709">
    <property type="entry name" value="Adenylsucc_synt"/>
    <property type="match status" value="1"/>
</dbReference>
<dbReference type="InterPro" id="IPR001114">
    <property type="entry name" value="Adenylosuccinate_synthetase"/>
</dbReference>
<comment type="pathway">
    <text evidence="1">Purine metabolism; AMP biosynthesis via de novo pathway; AMP from IMP: step 1/2.</text>
</comment>
<evidence type="ECO:0000256" key="1">
    <source>
        <dbReference type="HAMAP-Rule" id="MF_03125"/>
    </source>
</evidence>
<sequence>MRMNFEAKLTMLNVDLVVLKHSTLDVLDSFPTIKIAIAYKDKETGEELPSFPASISQLERVEVVYHEMPGWNKPTTKAKTYYDLPKKARDYVQFIDEFIGVKIKWIGTGPDRDAMVVRS</sequence>
<keyword evidence="1" id="KW-0658">Purine biosynthesis</keyword>
<evidence type="ECO:0000313" key="3">
    <source>
        <dbReference type="Proteomes" id="UP001498421"/>
    </source>
</evidence>
<proteinExistence type="inferred from homology"/>
<keyword evidence="1" id="KW-0342">GTP-binding</keyword>
<dbReference type="EC" id="6.3.4.4" evidence="1"/>
<keyword evidence="1 2" id="KW-0436">Ligase</keyword>
<keyword evidence="1" id="KW-0963">Cytoplasm</keyword>
<keyword evidence="1" id="KW-0460">Magnesium</keyword>
<comment type="caution">
    <text evidence="2">The sequence shown here is derived from an EMBL/GenBank/DDBJ whole genome shotgun (WGS) entry which is preliminary data.</text>
</comment>
<keyword evidence="1" id="KW-0547">Nucleotide-binding</keyword>
<protein>
    <recommendedName>
        <fullName evidence="1">Adenylosuccinate synthetase</fullName>
        <shortName evidence="1">AMPSase</shortName>
        <shortName evidence="1">AdSS</shortName>
        <ecNumber evidence="1">6.3.4.4</ecNumber>
    </recommendedName>
    <alternativeName>
        <fullName evidence="1">IMP--aspartate ligase</fullName>
    </alternativeName>
</protein>
<comment type="similarity">
    <text evidence="1">Belongs to the adenylosuccinate synthetase family.</text>
</comment>
<feature type="binding site" evidence="1">
    <location>
        <begin position="107"/>
        <end position="109"/>
    </location>
    <ligand>
        <name>GTP</name>
        <dbReference type="ChEBI" id="CHEBI:37565"/>
    </ligand>
</feature>
<comment type="caution">
    <text evidence="1">Lacks conserved residue(s) required for the propagation of feature annotation.</text>
</comment>
<dbReference type="SMART" id="SM00788">
    <property type="entry name" value="Adenylsucc_synt"/>
    <property type="match status" value="1"/>
</dbReference>
<reference evidence="2 3" key="1">
    <citation type="journal article" date="2025" name="Microbiol. Resour. Announc.">
        <title>Draft genome sequences for Neonectria magnoliae and Neonectria punicea, canker pathogens of Liriodendron tulipifera and Acer saccharum in West Virginia.</title>
        <authorList>
            <person name="Petronek H.M."/>
            <person name="Kasson M.T."/>
            <person name="Metheny A.M."/>
            <person name="Stauder C.M."/>
            <person name="Lovett B."/>
            <person name="Lynch S.C."/>
            <person name="Garnas J.R."/>
            <person name="Kasson L.R."/>
            <person name="Stajich J.E."/>
        </authorList>
    </citation>
    <scope>NUCLEOTIDE SEQUENCE [LARGE SCALE GENOMIC DNA]</scope>
    <source>
        <strain evidence="2 3">NRRL 64651</strain>
    </source>
</reference>
<dbReference type="EMBL" id="JAZAVK010000211">
    <property type="protein sequence ID" value="KAK7416365.1"/>
    <property type="molecule type" value="Genomic_DNA"/>
</dbReference>
<keyword evidence="1" id="KW-0479">Metal-binding</keyword>
<comment type="cofactor">
    <cofactor evidence="1">
        <name>Mg(2+)</name>
        <dbReference type="ChEBI" id="CHEBI:18420"/>
    </cofactor>
    <text evidence="1">Binds 1 Mg(2+) ion per subunit.</text>
</comment>
<evidence type="ECO:0000313" key="2">
    <source>
        <dbReference type="EMBL" id="KAK7416365.1"/>
    </source>
</evidence>
<organism evidence="2 3">
    <name type="scientific">Neonectria magnoliae</name>
    <dbReference type="NCBI Taxonomy" id="2732573"/>
    <lineage>
        <taxon>Eukaryota</taxon>
        <taxon>Fungi</taxon>
        <taxon>Dikarya</taxon>
        <taxon>Ascomycota</taxon>
        <taxon>Pezizomycotina</taxon>
        <taxon>Sordariomycetes</taxon>
        <taxon>Hypocreomycetidae</taxon>
        <taxon>Hypocreales</taxon>
        <taxon>Nectriaceae</taxon>
        <taxon>Neonectria</taxon>
    </lineage>
</organism>
<accession>A0ABR1H5I6</accession>
<dbReference type="PANTHER" id="PTHR11846">
    <property type="entry name" value="ADENYLOSUCCINATE SYNTHETASE"/>
    <property type="match status" value="1"/>
</dbReference>
<dbReference type="SUPFAM" id="SSF52540">
    <property type="entry name" value="P-loop containing nucleoside triphosphate hydrolases"/>
    <property type="match status" value="1"/>
</dbReference>
<dbReference type="InterPro" id="IPR027417">
    <property type="entry name" value="P-loop_NTPase"/>
</dbReference>
<comment type="catalytic activity">
    <reaction evidence="1">
        <text>IMP + L-aspartate + GTP = N(6)-(1,2-dicarboxyethyl)-AMP + GDP + phosphate + 2 H(+)</text>
        <dbReference type="Rhea" id="RHEA:15753"/>
        <dbReference type="ChEBI" id="CHEBI:15378"/>
        <dbReference type="ChEBI" id="CHEBI:29991"/>
        <dbReference type="ChEBI" id="CHEBI:37565"/>
        <dbReference type="ChEBI" id="CHEBI:43474"/>
        <dbReference type="ChEBI" id="CHEBI:57567"/>
        <dbReference type="ChEBI" id="CHEBI:58053"/>
        <dbReference type="ChEBI" id="CHEBI:58189"/>
        <dbReference type="EC" id="6.3.4.4"/>
    </reaction>
</comment>
<keyword evidence="3" id="KW-1185">Reference proteome</keyword>
<gene>
    <name evidence="2" type="primary">ADE12_3</name>
    <name evidence="2" type="ORF">QQZ08_012022</name>
</gene>
<dbReference type="Proteomes" id="UP001498421">
    <property type="component" value="Unassembled WGS sequence"/>
</dbReference>
<name>A0ABR1H5I6_9HYPO</name>
<dbReference type="Gene3D" id="3.90.170.10">
    <property type="entry name" value="Adenylosuccinate Synthetase, subunit A, domain 3"/>
    <property type="match status" value="1"/>
</dbReference>
<comment type="function">
    <text evidence="1">Plays an important role in the de novo pathway and in the salvage pathway of purine nucleotide biosynthesis. Catalyzes the first commited step in the biosynthesis of AMP from IMP.</text>
</comment>
<dbReference type="GO" id="GO:0004019">
    <property type="term" value="F:adenylosuccinate synthase activity"/>
    <property type="evidence" value="ECO:0007669"/>
    <property type="project" value="UniProtKB-EC"/>
</dbReference>
<comment type="subunit">
    <text evidence="1">Homodimer.</text>
</comment>
<dbReference type="HAMAP" id="MF_00011">
    <property type="entry name" value="Adenylosucc_synth"/>
    <property type="match status" value="1"/>
</dbReference>